<dbReference type="Gene3D" id="3.30.420.40">
    <property type="match status" value="2"/>
</dbReference>
<dbReference type="AlphaFoldDB" id="A0A9D8PS99"/>
<dbReference type="SUPFAM" id="SSF53067">
    <property type="entry name" value="Actin-like ATPase domain"/>
    <property type="match status" value="2"/>
</dbReference>
<evidence type="ECO:0000256" key="11">
    <source>
        <dbReference type="ARBA" id="ARBA00022840"/>
    </source>
</evidence>
<dbReference type="InterPro" id="IPR043129">
    <property type="entry name" value="ATPase_NBD"/>
</dbReference>
<dbReference type="GO" id="GO:0005524">
    <property type="term" value="F:ATP binding"/>
    <property type="evidence" value="ECO:0007669"/>
    <property type="project" value="UniProtKB-UniRule"/>
</dbReference>
<evidence type="ECO:0000313" key="18">
    <source>
        <dbReference type="Proteomes" id="UP000809273"/>
    </source>
</evidence>
<evidence type="ECO:0000256" key="13">
    <source>
        <dbReference type="ARBA" id="ARBA00022993"/>
    </source>
</evidence>
<comment type="pathway">
    <text evidence="4 16">Cofactor biosynthesis; coenzyme A biosynthesis; CoA from (R)-pantothenate: step 1/5.</text>
</comment>
<organism evidence="17 18">
    <name type="scientific">Candidatus Zymogenus saltonus</name>
    <dbReference type="NCBI Taxonomy" id="2844893"/>
    <lineage>
        <taxon>Bacteria</taxon>
        <taxon>Deltaproteobacteria</taxon>
        <taxon>Candidatus Zymogenia</taxon>
        <taxon>Candidatus Zymogeniales</taxon>
        <taxon>Candidatus Zymogenaceae</taxon>
        <taxon>Candidatus Zymogenus</taxon>
    </lineage>
</organism>
<evidence type="ECO:0000313" key="17">
    <source>
        <dbReference type="EMBL" id="MBN1574640.1"/>
    </source>
</evidence>
<comment type="subcellular location">
    <subcellularLocation>
        <location evidence="3 16">Cytoplasm</location>
    </subcellularLocation>
</comment>
<evidence type="ECO:0000256" key="6">
    <source>
        <dbReference type="ARBA" id="ARBA00012102"/>
    </source>
</evidence>
<keyword evidence="12 16" id="KW-0630">Potassium</keyword>
<dbReference type="Pfam" id="PF03309">
    <property type="entry name" value="Pan_kinase"/>
    <property type="match status" value="1"/>
</dbReference>
<feature type="binding site" evidence="16">
    <location>
        <position position="184"/>
    </location>
    <ligand>
        <name>substrate</name>
    </ligand>
</feature>
<comment type="cofactor">
    <cofactor evidence="16">
        <name>NH4(+)</name>
        <dbReference type="ChEBI" id="CHEBI:28938"/>
    </cofactor>
    <cofactor evidence="16">
        <name>K(+)</name>
        <dbReference type="ChEBI" id="CHEBI:29103"/>
    </cofactor>
    <text evidence="16">A monovalent cation. Ammonium or potassium.</text>
</comment>
<accession>A0A9D8PS99</accession>
<evidence type="ECO:0000256" key="8">
    <source>
        <dbReference type="ARBA" id="ARBA00022679"/>
    </source>
</evidence>
<evidence type="ECO:0000256" key="5">
    <source>
        <dbReference type="ARBA" id="ARBA00011738"/>
    </source>
</evidence>
<evidence type="ECO:0000256" key="10">
    <source>
        <dbReference type="ARBA" id="ARBA00022777"/>
    </source>
</evidence>
<dbReference type="InterPro" id="IPR004619">
    <property type="entry name" value="Type_III_PanK"/>
</dbReference>
<evidence type="ECO:0000256" key="7">
    <source>
        <dbReference type="ARBA" id="ARBA00022490"/>
    </source>
</evidence>
<dbReference type="NCBIfam" id="NF009848">
    <property type="entry name" value="PRK13318.1-6"/>
    <property type="match status" value="1"/>
</dbReference>
<evidence type="ECO:0000256" key="3">
    <source>
        <dbReference type="ARBA" id="ARBA00004496"/>
    </source>
</evidence>
<evidence type="ECO:0000256" key="16">
    <source>
        <dbReference type="HAMAP-Rule" id="MF_01274"/>
    </source>
</evidence>
<dbReference type="Proteomes" id="UP000809273">
    <property type="component" value="Unassembled WGS sequence"/>
</dbReference>
<comment type="similarity">
    <text evidence="14 16">Belongs to the type III pantothenate kinase family.</text>
</comment>
<evidence type="ECO:0000256" key="12">
    <source>
        <dbReference type="ARBA" id="ARBA00022958"/>
    </source>
</evidence>
<feature type="binding site" evidence="16">
    <location>
        <position position="100"/>
    </location>
    <ligand>
        <name>substrate</name>
    </ligand>
</feature>
<protein>
    <recommendedName>
        <fullName evidence="15 16">Type III pantothenate kinase</fullName>
        <ecNumber evidence="6 16">2.7.1.33</ecNumber>
    </recommendedName>
    <alternativeName>
        <fullName evidence="16">PanK-III</fullName>
    </alternativeName>
    <alternativeName>
        <fullName evidence="16">Pantothenic acid kinase</fullName>
    </alternativeName>
</protein>
<feature type="active site" description="Proton acceptor" evidence="16">
    <location>
        <position position="109"/>
    </location>
</feature>
<comment type="caution">
    <text evidence="17">The sequence shown here is derived from an EMBL/GenBank/DDBJ whole genome shotgun (WGS) entry which is preliminary data.</text>
</comment>
<dbReference type="PANTHER" id="PTHR34265">
    <property type="entry name" value="TYPE III PANTOTHENATE KINASE"/>
    <property type="match status" value="1"/>
</dbReference>
<feature type="binding site" evidence="16">
    <location>
        <position position="132"/>
    </location>
    <ligand>
        <name>ATP</name>
        <dbReference type="ChEBI" id="CHEBI:30616"/>
    </ligand>
</feature>
<dbReference type="EC" id="2.7.1.33" evidence="6 16"/>
<keyword evidence="11 16" id="KW-0067">ATP-binding</keyword>
<evidence type="ECO:0000256" key="4">
    <source>
        <dbReference type="ARBA" id="ARBA00005225"/>
    </source>
</evidence>
<keyword evidence="8 16" id="KW-0808">Transferase</keyword>
<keyword evidence="9 16" id="KW-0547">Nucleotide-binding</keyword>
<dbReference type="GO" id="GO:0015937">
    <property type="term" value="P:coenzyme A biosynthetic process"/>
    <property type="evidence" value="ECO:0007669"/>
    <property type="project" value="UniProtKB-UniRule"/>
</dbReference>
<dbReference type="CDD" id="cd24015">
    <property type="entry name" value="ASKHA_NBD_PanK-III"/>
    <property type="match status" value="1"/>
</dbReference>
<comment type="catalytic activity">
    <reaction evidence="1 16">
        <text>(R)-pantothenate + ATP = (R)-4'-phosphopantothenate + ADP + H(+)</text>
        <dbReference type="Rhea" id="RHEA:16373"/>
        <dbReference type="ChEBI" id="CHEBI:10986"/>
        <dbReference type="ChEBI" id="CHEBI:15378"/>
        <dbReference type="ChEBI" id="CHEBI:29032"/>
        <dbReference type="ChEBI" id="CHEBI:30616"/>
        <dbReference type="ChEBI" id="CHEBI:456216"/>
        <dbReference type="EC" id="2.7.1.33"/>
    </reaction>
</comment>
<comment type="subunit">
    <text evidence="5 16">Homodimer.</text>
</comment>
<evidence type="ECO:0000256" key="9">
    <source>
        <dbReference type="ARBA" id="ARBA00022741"/>
    </source>
</evidence>
<feature type="binding site" evidence="16">
    <location>
        <begin position="107"/>
        <end position="110"/>
    </location>
    <ligand>
        <name>substrate</name>
    </ligand>
</feature>
<dbReference type="GO" id="GO:0004594">
    <property type="term" value="F:pantothenate kinase activity"/>
    <property type="evidence" value="ECO:0007669"/>
    <property type="project" value="UniProtKB-UniRule"/>
</dbReference>
<dbReference type="GO" id="GO:0046872">
    <property type="term" value="F:metal ion binding"/>
    <property type="evidence" value="ECO:0007669"/>
    <property type="project" value="UniProtKB-KW"/>
</dbReference>
<evidence type="ECO:0000256" key="2">
    <source>
        <dbReference type="ARBA" id="ARBA00001958"/>
    </source>
</evidence>
<comment type="cofactor">
    <cofactor evidence="2">
        <name>K(+)</name>
        <dbReference type="ChEBI" id="CHEBI:29103"/>
    </cofactor>
</comment>
<proteinExistence type="inferred from homology"/>
<evidence type="ECO:0000256" key="1">
    <source>
        <dbReference type="ARBA" id="ARBA00001206"/>
    </source>
</evidence>
<evidence type="ECO:0000256" key="15">
    <source>
        <dbReference type="ARBA" id="ARBA00040883"/>
    </source>
</evidence>
<keyword evidence="10 16" id="KW-0418">Kinase</keyword>
<dbReference type="PANTHER" id="PTHR34265:SF1">
    <property type="entry name" value="TYPE III PANTOTHENATE KINASE"/>
    <property type="match status" value="1"/>
</dbReference>
<feature type="binding site" evidence="16">
    <location>
        <begin position="6"/>
        <end position="13"/>
    </location>
    <ligand>
        <name>ATP</name>
        <dbReference type="ChEBI" id="CHEBI:30616"/>
    </ligand>
</feature>
<dbReference type="HAMAP" id="MF_01274">
    <property type="entry name" value="Pantothen_kinase_3"/>
    <property type="match status" value="1"/>
</dbReference>
<name>A0A9D8PS99_9DELT</name>
<reference evidence="17" key="2">
    <citation type="submission" date="2021-01" db="EMBL/GenBank/DDBJ databases">
        <authorList>
            <person name="Hahn C.R."/>
            <person name="Youssef N.H."/>
            <person name="Elshahed M."/>
        </authorList>
    </citation>
    <scope>NUCLEOTIDE SEQUENCE</scope>
    <source>
        <strain evidence="17">Zod_Metabat.24</strain>
    </source>
</reference>
<keyword evidence="13 16" id="KW-0173">Coenzyme A biosynthesis</keyword>
<dbReference type="GO" id="GO:0005737">
    <property type="term" value="C:cytoplasm"/>
    <property type="evidence" value="ECO:0007669"/>
    <property type="project" value="UniProtKB-SubCell"/>
</dbReference>
<keyword evidence="7 16" id="KW-0963">Cytoplasm</keyword>
<sequence length="260" mass="28437">MLLVLDVGNTNTVIGVYKGDELISNWRVLTRPEQTSDEYGVLLQNLYYSSRISPGEIKSVIVSCVVPPMVGVVDELCKKYFNLIPMHIEPGIKTGMPITYDNPREVGADRIVNAVAAYHKIKGPLIVVDFGTATTFDCVSRKGEYIGGVISPGLTTSSEALFLKASKLPKVELIRPNSVIGKNTIHSMQSGIIFGYVDLVDGIVRRISKEMKEEPYVIATGGLSGIIAKESTTINEVDGFLTLKGLKIIHDINRPRETNV</sequence>
<dbReference type="NCBIfam" id="TIGR00671">
    <property type="entry name" value="baf"/>
    <property type="match status" value="1"/>
</dbReference>
<comment type="function">
    <text evidence="16">Catalyzes the phosphorylation of pantothenate (Pan), the first step in CoA biosynthesis.</text>
</comment>
<reference evidence="17" key="1">
    <citation type="journal article" date="2021" name="Environ. Microbiol.">
        <title>Genomic characterization of three novel Desulfobacterota classes expand the metabolic and phylogenetic diversity of the phylum.</title>
        <authorList>
            <person name="Murphy C.L."/>
            <person name="Biggerstaff J."/>
            <person name="Eichhorn A."/>
            <person name="Ewing E."/>
            <person name="Shahan R."/>
            <person name="Soriano D."/>
            <person name="Stewart S."/>
            <person name="VanMol K."/>
            <person name="Walker R."/>
            <person name="Walters P."/>
            <person name="Elshahed M.S."/>
            <person name="Youssef N.H."/>
        </authorList>
    </citation>
    <scope>NUCLEOTIDE SEQUENCE</scope>
    <source>
        <strain evidence="17">Zod_Metabat.24</strain>
    </source>
</reference>
<dbReference type="EMBL" id="JAFGIX010000085">
    <property type="protein sequence ID" value="MBN1574640.1"/>
    <property type="molecule type" value="Genomic_DNA"/>
</dbReference>
<keyword evidence="16" id="KW-0479">Metal-binding</keyword>
<evidence type="ECO:0000256" key="14">
    <source>
        <dbReference type="ARBA" id="ARBA00038036"/>
    </source>
</evidence>
<feature type="binding site" evidence="16">
    <location>
        <position position="129"/>
    </location>
    <ligand>
        <name>K(+)</name>
        <dbReference type="ChEBI" id="CHEBI:29103"/>
    </ligand>
</feature>
<dbReference type="NCBIfam" id="NF009855">
    <property type="entry name" value="PRK13321.1"/>
    <property type="match status" value="1"/>
</dbReference>
<gene>
    <name evidence="16" type="primary">coaX</name>
    <name evidence="17" type="ORF">JW984_15695</name>
</gene>